<organism evidence="1 2">
    <name type="scientific">Hymenobacter segetis</name>
    <dbReference type="NCBI Taxonomy" id="2025509"/>
    <lineage>
        <taxon>Bacteria</taxon>
        <taxon>Pseudomonadati</taxon>
        <taxon>Bacteroidota</taxon>
        <taxon>Cytophagia</taxon>
        <taxon>Cytophagales</taxon>
        <taxon>Hymenobacteraceae</taxon>
        <taxon>Hymenobacter</taxon>
    </lineage>
</organism>
<name>A0ABU9M504_9BACT</name>
<gene>
    <name evidence="1" type="ORF">AAFH49_22100</name>
</gene>
<dbReference type="Proteomes" id="UP001479606">
    <property type="component" value="Unassembled WGS sequence"/>
</dbReference>
<evidence type="ECO:0000313" key="2">
    <source>
        <dbReference type="Proteomes" id="UP001479606"/>
    </source>
</evidence>
<comment type="caution">
    <text evidence="1">The sequence shown here is derived from an EMBL/GenBank/DDBJ whole genome shotgun (WGS) entry which is preliminary data.</text>
</comment>
<protein>
    <submittedName>
        <fullName evidence="1">Uncharacterized protein</fullName>
    </submittedName>
</protein>
<proteinExistence type="predicted"/>
<reference evidence="1 2" key="1">
    <citation type="journal article" date="2018" name="Arch. Microbiol.">
        <title>Hymenobacter segetis sp. nov., isolated from soil.</title>
        <authorList>
            <person name="Ten L.N."/>
            <person name="Lim S.J."/>
            <person name="Kim B.O."/>
            <person name="Kang I.K."/>
            <person name="Jung H.Y."/>
        </authorList>
    </citation>
    <scope>NUCLEOTIDE SEQUENCE [LARGE SCALE GENOMIC DNA]</scope>
    <source>
        <strain evidence="1 2">S7-3-11</strain>
    </source>
</reference>
<sequence>MLALKFSALHPCPSSADLTADWLSWAHRQPLPIQQRPALFVGSLA</sequence>
<dbReference type="EMBL" id="JBCEVZ010000108">
    <property type="protein sequence ID" value="MEL5996920.1"/>
    <property type="molecule type" value="Genomic_DNA"/>
</dbReference>
<accession>A0ABU9M504</accession>
<evidence type="ECO:0000313" key="1">
    <source>
        <dbReference type="EMBL" id="MEL5996920.1"/>
    </source>
</evidence>
<keyword evidence="2" id="KW-1185">Reference proteome</keyword>